<evidence type="ECO:0000256" key="2">
    <source>
        <dbReference type="SAM" id="Phobius"/>
    </source>
</evidence>
<keyword evidence="2" id="KW-0812">Transmembrane</keyword>
<keyword evidence="2" id="KW-1133">Transmembrane helix</keyword>
<evidence type="ECO:0000256" key="1">
    <source>
        <dbReference type="SAM" id="MobiDB-lite"/>
    </source>
</evidence>
<feature type="compositionally biased region" description="Low complexity" evidence="1">
    <location>
        <begin position="47"/>
        <end position="58"/>
    </location>
</feature>
<reference evidence="4" key="1">
    <citation type="journal article" date="2018" name="Genome Biol. Evol.">
        <title>Genomics and development of Lentinus tigrinus, a white-rot wood-decaying mushroom with dimorphic fruiting bodies.</title>
        <authorList>
            <person name="Wu B."/>
            <person name="Xu Z."/>
            <person name="Knudson A."/>
            <person name="Carlson A."/>
            <person name="Chen N."/>
            <person name="Kovaka S."/>
            <person name="LaButti K."/>
            <person name="Lipzen A."/>
            <person name="Pennachio C."/>
            <person name="Riley R."/>
            <person name="Schakwitz W."/>
            <person name="Umezawa K."/>
            <person name="Ohm R.A."/>
            <person name="Grigoriev I.V."/>
            <person name="Nagy L.G."/>
            <person name="Gibbons J."/>
            <person name="Hibbett D."/>
        </authorList>
    </citation>
    <scope>NUCLEOTIDE SEQUENCE [LARGE SCALE GENOMIC DNA]</scope>
    <source>
        <strain evidence="4">ALCF2SS1-6</strain>
    </source>
</reference>
<dbReference type="AlphaFoldDB" id="A0A5C2RVN0"/>
<evidence type="ECO:0000313" key="5">
    <source>
        <dbReference type="Proteomes" id="UP000313359"/>
    </source>
</evidence>
<gene>
    <name evidence="4" type="ORF">L227DRAFT_615564</name>
</gene>
<proteinExistence type="predicted"/>
<dbReference type="OrthoDB" id="2748010at2759"/>
<protein>
    <submittedName>
        <fullName evidence="4">Uncharacterized protein</fullName>
    </submittedName>
</protein>
<feature type="compositionally biased region" description="Low complexity" evidence="1">
    <location>
        <begin position="79"/>
        <end position="100"/>
    </location>
</feature>
<dbReference type="Proteomes" id="UP000313359">
    <property type="component" value="Unassembled WGS sequence"/>
</dbReference>
<feature type="chain" id="PRO_5022790672" evidence="3">
    <location>
        <begin position="24"/>
        <end position="137"/>
    </location>
</feature>
<evidence type="ECO:0000313" key="4">
    <source>
        <dbReference type="EMBL" id="RPD55079.1"/>
    </source>
</evidence>
<dbReference type="EMBL" id="ML122298">
    <property type="protein sequence ID" value="RPD55079.1"/>
    <property type="molecule type" value="Genomic_DNA"/>
</dbReference>
<feature type="region of interest" description="Disordered" evidence="1">
    <location>
        <begin position="46"/>
        <end position="100"/>
    </location>
</feature>
<feature type="transmembrane region" description="Helical" evidence="2">
    <location>
        <begin position="114"/>
        <end position="136"/>
    </location>
</feature>
<organism evidence="4 5">
    <name type="scientific">Lentinus tigrinus ALCF2SS1-6</name>
    <dbReference type="NCBI Taxonomy" id="1328759"/>
    <lineage>
        <taxon>Eukaryota</taxon>
        <taxon>Fungi</taxon>
        <taxon>Dikarya</taxon>
        <taxon>Basidiomycota</taxon>
        <taxon>Agaricomycotina</taxon>
        <taxon>Agaricomycetes</taxon>
        <taxon>Polyporales</taxon>
        <taxon>Polyporaceae</taxon>
        <taxon>Lentinus</taxon>
    </lineage>
</organism>
<evidence type="ECO:0000256" key="3">
    <source>
        <dbReference type="SAM" id="SignalP"/>
    </source>
</evidence>
<name>A0A5C2RVN0_9APHY</name>
<keyword evidence="2" id="KW-0472">Membrane</keyword>
<feature type="signal peptide" evidence="3">
    <location>
        <begin position="1"/>
        <end position="23"/>
    </location>
</feature>
<sequence>MFFFRATFAVALFSVAFMAQVSAIVWPLSRYMLDVIPEGEGDVHINPASAASQGAPGSLVGHTDVPEASGTSAVVDSQSDAAESSPVASASTVEPSSPAASSASEFSAASANGASHVVLGSTSVFIGSIVAGILLAA</sequence>
<feature type="compositionally biased region" description="Polar residues" evidence="1">
    <location>
        <begin position="69"/>
        <end position="78"/>
    </location>
</feature>
<keyword evidence="5" id="KW-1185">Reference proteome</keyword>
<keyword evidence="3" id="KW-0732">Signal</keyword>
<accession>A0A5C2RVN0</accession>